<dbReference type="GeneID" id="112548258"/>
<evidence type="ECO:0000313" key="2">
    <source>
        <dbReference type="RefSeq" id="XP_025049264.1"/>
    </source>
</evidence>
<sequence>MAARRAGCWLKSRLCQAWLKGSWQLPAPHRFHAGGCSGPVAPAETLFTTRADEAVRLRLDPEGPGALPPITVHQLFQAAVEHHGDQPALAYKRGQTWESLSYRQYQQQGRGPAKGFLKTDILDIFIVCSRNFPSAEIKLNRASFFPFLKRHYVGLFPVLNNLTHLASLHECYCQRLQDALCRVPPYRRVKFIRLG</sequence>
<dbReference type="InParanoid" id="A0A3Q0FPM7"/>
<dbReference type="AlphaFoldDB" id="A0A3Q0FPM7"/>
<reference evidence="2" key="1">
    <citation type="submission" date="2025-08" db="UniProtKB">
        <authorList>
            <consortium name="RefSeq"/>
        </authorList>
    </citation>
    <scope>IDENTIFICATION</scope>
</reference>
<accession>A0A3Q0FPM7</accession>
<gene>
    <name evidence="2" type="primary">LOC112548258</name>
</gene>
<evidence type="ECO:0000313" key="1">
    <source>
        <dbReference type="Proteomes" id="UP000189705"/>
    </source>
</evidence>
<dbReference type="RefSeq" id="XP_025049264.1">
    <property type="nucleotide sequence ID" value="XM_025193479.1"/>
</dbReference>
<name>A0A3Q0FPM7_ALLSI</name>
<dbReference type="Proteomes" id="UP000189705">
    <property type="component" value="Unplaced"/>
</dbReference>
<protein>
    <submittedName>
        <fullName evidence="2">Long-chain-fatty-acid--CoA ligase ACSBG1-like</fullName>
    </submittedName>
</protein>
<proteinExistence type="predicted"/>
<dbReference type="SUPFAM" id="SSF56801">
    <property type="entry name" value="Acetyl-CoA synthetase-like"/>
    <property type="match status" value="1"/>
</dbReference>
<organism evidence="1 2">
    <name type="scientific">Alligator sinensis</name>
    <name type="common">Chinese alligator</name>
    <dbReference type="NCBI Taxonomy" id="38654"/>
    <lineage>
        <taxon>Eukaryota</taxon>
        <taxon>Metazoa</taxon>
        <taxon>Chordata</taxon>
        <taxon>Craniata</taxon>
        <taxon>Vertebrata</taxon>
        <taxon>Euteleostomi</taxon>
        <taxon>Archelosauria</taxon>
        <taxon>Archosauria</taxon>
        <taxon>Crocodylia</taxon>
        <taxon>Alligatoridae</taxon>
        <taxon>Alligatorinae</taxon>
        <taxon>Alligator</taxon>
    </lineage>
</organism>
<dbReference type="STRING" id="38654.A0A3Q0FPM7"/>
<dbReference type="KEGG" id="asn:112548258"/>
<keyword evidence="1" id="KW-1185">Reference proteome</keyword>